<sequence length="650" mass="67053">MLRKAILVLVVTTASSGAYAQCVPSSVTGNQAVGTFLAGVQSTAGQAAGAFSGAIGNVNTAFLTQQGSAFVSAPADPAPNQPGGGAWVRGVGGEVTFKNTSNSSSSFTAPPGLGLNAAVTTPNCASSVRETFAGVQVGQDIARLNWGGWNVHVGATAGYLGSHATDNNGTTSDFEVPFLGGYLVATYGRFFADVMVRGEFYNIKVNDPGLGFYNQPLGGRGVSVSTSAGYNFALANNWFIEPSAGFIWARTSIDPFNFGGVNGIGTGGTFTANDIESEIGRLSVRVGTTATYGNVVWQPFASASVFHEFAGNVIASATNLPNGLFTVTGQASTSRVGTYGQYSLGLAGQVVNTGWLGFVRVDYRNGENIEGWTGNAGLRYQFTPEMIAAVMPTKAPVKARGAVVVGPTNWTGFYVGGFAGGAFGRTDIGFVGDPTSGNKPYTVGALGGGQIGYNYQVNNWVFGAEGDVGGANVNGARPCGTANGLVPTPPFGLPGAGGGFSPAYFTCQDRMDWMATAAARLGWTYERTLFFVKAGGAWAHDTVSANCILGPTATVAGFLGSAACVNQAGVVTPGFSTGGTRTGWLIGVGTEFDLGSNWSAKAEYNYISFDRNTRLASDGTTQLTDRSEVSQMKIGINYRFGAPALVAAKY</sequence>
<dbReference type="RefSeq" id="WP_139485541.1">
    <property type="nucleotide sequence ID" value="NZ_CAADFB020000037.1"/>
</dbReference>
<evidence type="ECO:0000256" key="2">
    <source>
        <dbReference type="ARBA" id="ARBA00022729"/>
    </source>
</evidence>
<dbReference type="PANTHER" id="PTHR34001">
    <property type="entry name" value="BLL7405 PROTEIN"/>
    <property type="match status" value="1"/>
</dbReference>
<evidence type="ECO:0000256" key="6">
    <source>
        <dbReference type="SAM" id="SignalP"/>
    </source>
</evidence>
<gene>
    <name evidence="8" type="ORF">CI1B_63640</name>
</gene>
<evidence type="ECO:0000313" key="9">
    <source>
        <dbReference type="Proteomes" id="UP000328092"/>
    </source>
</evidence>
<keyword evidence="2 6" id="KW-0732">Signal</keyword>
<protein>
    <recommendedName>
        <fullName evidence="7">Autotransporter domain-containing protein</fullName>
    </recommendedName>
</protein>
<organism evidence="8 9">
    <name type="scientific">Bradyrhizobium ivorense</name>
    <dbReference type="NCBI Taxonomy" id="2511166"/>
    <lineage>
        <taxon>Bacteria</taxon>
        <taxon>Pseudomonadati</taxon>
        <taxon>Pseudomonadota</taxon>
        <taxon>Alphaproteobacteria</taxon>
        <taxon>Hyphomicrobiales</taxon>
        <taxon>Nitrobacteraceae</taxon>
        <taxon>Bradyrhizobium</taxon>
    </lineage>
</organism>
<dbReference type="AlphaFoldDB" id="A0A508TQ87"/>
<dbReference type="GO" id="GO:0009279">
    <property type="term" value="C:cell outer membrane"/>
    <property type="evidence" value="ECO:0007669"/>
    <property type="project" value="UniProtKB-SubCell"/>
</dbReference>
<name>A0A508TQ87_9BRAD</name>
<keyword evidence="9" id="KW-1185">Reference proteome</keyword>
<dbReference type="Pfam" id="PF03797">
    <property type="entry name" value="Autotransporter"/>
    <property type="match status" value="1"/>
</dbReference>
<comment type="caution">
    <text evidence="8">The sequence shown here is derived from an EMBL/GenBank/DDBJ whole genome shotgun (WGS) entry which is preliminary data.</text>
</comment>
<dbReference type="Proteomes" id="UP000328092">
    <property type="component" value="Unassembled WGS sequence"/>
</dbReference>
<dbReference type="SUPFAM" id="SSF56925">
    <property type="entry name" value="OMPA-like"/>
    <property type="match status" value="1"/>
</dbReference>
<dbReference type="InterPro" id="IPR051692">
    <property type="entry name" value="OMP-like"/>
</dbReference>
<accession>A0A508TQ87</accession>
<comment type="subcellular location">
    <subcellularLocation>
        <location evidence="1">Cell outer membrane</location>
    </subcellularLocation>
</comment>
<dbReference type="Pfam" id="PF13505">
    <property type="entry name" value="OMP_b-brl"/>
    <property type="match status" value="1"/>
</dbReference>
<dbReference type="Gene3D" id="2.40.128.130">
    <property type="entry name" value="Autotransporter beta-domain"/>
    <property type="match status" value="1"/>
</dbReference>
<comment type="similarity">
    <text evidence="5">Belongs to the Omp25/RopB family.</text>
</comment>
<evidence type="ECO:0000313" key="8">
    <source>
        <dbReference type="EMBL" id="VIO76348.1"/>
    </source>
</evidence>
<keyword evidence="3" id="KW-0472">Membrane</keyword>
<dbReference type="InterPro" id="IPR027385">
    <property type="entry name" value="Beta-barrel_OMP"/>
</dbReference>
<evidence type="ECO:0000256" key="5">
    <source>
        <dbReference type="ARBA" id="ARBA00038306"/>
    </source>
</evidence>
<proteinExistence type="inferred from homology"/>
<dbReference type="Gene3D" id="2.40.160.20">
    <property type="match status" value="1"/>
</dbReference>
<dbReference type="OrthoDB" id="7967758at2"/>
<evidence type="ECO:0000259" key="7">
    <source>
        <dbReference type="PROSITE" id="PS51208"/>
    </source>
</evidence>
<feature type="chain" id="PRO_5021369957" description="Autotransporter domain-containing protein" evidence="6">
    <location>
        <begin position="21"/>
        <end position="650"/>
    </location>
</feature>
<dbReference type="InterPro" id="IPR011250">
    <property type="entry name" value="OMP/PagP_B-barrel"/>
</dbReference>
<dbReference type="PROSITE" id="PS51208">
    <property type="entry name" value="AUTOTRANSPORTER"/>
    <property type="match status" value="1"/>
</dbReference>
<dbReference type="EMBL" id="CAADFC020000028">
    <property type="protein sequence ID" value="VIO76348.1"/>
    <property type="molecule type" value="Genomic_DNA"/>
</dbReference>
<keyword evidence="4" id="KW-0998">Cell outer membrane</keyword>
<dbReference type="PANTHER" id="PTHR34001:SF3">
    <property type="entry name" value="BLL7405 PROTEIN"/>
    <property type="match status" value="1"/>
</dbReference>
<evidence type="ECO:0000256" key="3">
    <source>
        <dbReference type="ARBA" id="ARBA00023136"/>
    </source>
</evidence>
<dbReference type="SUPFAM" id="SSF103515">
    <property type="entry name" value="Autotransporter"/>
    <property type="match status" value="1"/>
</dbReference>
<dbReference type="InterPro" id="IPR036709">
    <property type="entry name" value="Autotransporte_beta_dom_sf"/>
</dbReference>
<dbReference type="SMART" id="SM00869">
    <property type="entry name" value="Autotransporter"/>
    <property type="match status" value="1"/>
</dbReference>
<feature type="domain" description="Autotransporter" evidence="7">
    <location>
        <begin position="79"/>
        <end position="382"/>
    </location>
</feature>
<dbReference type="InterPro" id="IPR005546">
    <property type="entry name" value="Autotransporte_beta"/>
</dbReference>
<evidence type="ECO:0000256" key="1">
    <source>
        <dbReference type="ARBA" id="ARBA00004442"/>
    </source>
</evidence>
<feature type="signal peptide" evidence="6">
    <location>
        <begin position="1"/>
        <end position="20"/>
    </location>
</feature>
<reference evidence="8" key="1">
    <citation type="submission" date="2019-02" db="EMBL/GenBank/DDBJ databases">
        <authorList>
            <person name="Pothier F.J."/>
        </authorList>
    </citation>
    <scope>NUCLEOTIDE SEQUENCE</scope>
    <source>
        <strain evidence="8">CI-1B</strain>
    </source>
</reference>
<evidence type="ECO:0000256" key="4">
    <source>
        <dbReference type="ARBA" id="ARBA00023237"/>
    </source>
</evidence>